<dbReference type="EMBL" id="BBTG02000014">
    <property type="protein sequence ID" value="GAO14462.1"/>
    <property type="molecule type" value="Genomic_DNA"/>
</dbReference>
<protein>
    <submittedName>
        <fullName evidence="2">Uncharacterized protein</fullName>
    </submittedName>
</protein>
<dbReference type="OrthoDB" id="5365739at2759"/>
<feature type="region of interest" description="Disordered" evidence="1">
    <location>
        <begin position="294"/>
        <end position="325"/>
    </location>
</feature>
<evidence type="ECO:0000313" key="3">
    <source>
        <dbReference type="EMBL" id="QUC18436.1"/>
    </source>
</evidence>
<dbReference type="GeneID" id="66063455"/>
<proteinExistence type="predicted"/>
<dbReference type="STRING" id="1159556.A0A063C5A3"/>
<dbReference type="RefSeq" id="XP_042996109.1">
    <property type="nucleotide sequence ID" value="XM_043140175.1"/>
</dbReference>
<evidence type="ECO:0000313" key="5">
    <source>
        <dbReference type="Proteomes" id="UP000054053"/>
    </source>
</evidence>
<dbReference type="KEGG" id="uvi:66063455"/>
<dbReference type="EMBL" id="CP072754">
    <property type="protein sequence ID" value="QUC18436.1"/>
    <property type="molecule type" value="Genomic_DNA"/>
</dbReference>
<dbReference type="HOGENOM" id="CLU_038597_0_0_1"/>
<evidence type="ECO:0000313" key="2">
    <source>
        <dbReference type="EMBL" id="GAO14462.1"/>
    </source>
</evidence>
<reference evidence="5" key="2">
    <citation type="journal article" date="2016" name="Genome Announc.">
        <title>Genome sequence of Ustilaginoidea virens IPU010, a rice pathogenic fungus causing false smut.</title>
        <authorList>
            <person name="Kumagai T."/>
            <person name="Ishii T."/>
            <person name="Terai G."/>
            <person name="Umemura M."/>
            <person name="Machida M."/>
            <person name="Asai K."/>
        </authorList>
    </citation>
    <scope>NUCLEOTIDE SEQUENCE [LARGE SCALE GENOMIC DNA]</scope>
    <source>
        <strain evidence="5">IPU010</strain>
    </source>
</reference>
<reference evidence="3" key="3">
    <citation type="submission" date="2020-03" db="EMBL/GenBank/DDBJ databases">
        <title>A mixture of massive structural variations and highly conserved coding sequences in Ustilaginoidea virens genome.</title>
        <authorList>
            <person name="Zhang K."/>
            <person name="Zhao Z."/>
            <person name="Zhang Z."/>
            <person name="Li Y."/>
            <person name="Hsiang T."/>
            <person name="Sun W."/>
        </authorList>
    </citation>
    <scope>NUCLEOTIDE SEQUENCE</scope>
    <source>
        <strain evidence="3">UV-8b</strain>
    </source>
</reference>
<accession>A0A063C5A3</accession>
<organism evidence="2 5">
    <name type="scientific">Ustilaginoidea virens</name>
    <name type="common">Rice false smut fungus</name>
    <name type="synonym">Villosiclava virens</name>
    <dbReference type="NCBI Taxonomy" id="1159556"/>
    <lineage>
        <taxon>Eukaryota</taxon>
        <taxon>Fungi</taxon>
        <taxon>Dikarya</taxon>
        <taxon>Ascomycota</taxon>
        <taxon>Pezizomycotina</taxon>
        <taxon>Sordariomycetes</taxon>
        <taxon>Hypocreomycetidae</taxon>
        <taxon>Hypocreales</taxon>
        <taxon>Clavicipitaceae</taxon>
        <taxon>Ustilaginoidea</taxon>
    </lineage>
</organism>
<feature type="compositionally biased region" description="Polar residues" evidence="1">
    <location>
        <begin position="45"/>
        <end position="54"/>
    </location>
</feature>
<evidence type="ECO:0000256" key="1">
    <source>
        <dbReference type="SAM" id="MobiDB-lite"/>
    </source>
</evidence>
<keyword evidence="4" id="KW-1185">Reference proteome</keyword>
<feature type="compositionally biased region" description="Gly residues" evidence="1">
    <location>
        <begin position="106"/>
        <end position="121"/>
    </location>
</feature>
<name>A0A063C5A3_USTVR</name>
<feature type="region of interest" description="Disordered" evidence="1">
    <location>
        <begin position="38"/>
        <end position="59"/>
    </location>
</feature>
<dbReference type="Proteomes" id="UP000054053">
    <property type="component" value="Unassembled WGS sequence"/>
</dbReference>
<feature type="region of interest" description="Disordered" evidence="1">
    <location>
        <begin position="79"/>
        <end position="200"/>
    </location>
</feature>
<gene>
    <name evidence="3" type="ORF">UV8b_02677</name>
    <name evidence="2" type="ORF">UVI_02031460</name>
</gene>
<dbReference type="Proteomes" id="UP000027002">
    <property type="component" value="Chromosome 2"/>
</dbReference>
<evidence type="ECO:0000313" key="4">
    <source>
        <dbReference type="Proteomes" id="UP000027002"/>
    </source>
</evidence>
<dbReference type="AlphaFoldDB" id="A0A063C5A3"/>
<reference evidence="2" key="1">
    <citation type="journal article" date="2016" name="Genome Announc.">
        <title>Genome Sequence of Ustilaginoidea virens IPU010, a Rice Pathogenic Fungus Causing False Smut.</title>
        <authorList>
            <person name="Kumagai T."/>
            <person name="Ishii T."/>
            <person name="Terai G."/>
            <person name="Umemura M."/>
            <person name="Machida M."/>
            <person name="Asai K."/>
        </authorList>
    </citation>
    <scope>NUCLEOTIDE SEQUENCE [LARGE SCALE GENOMIC DNA]</scope>
    <source>
        <strain evidence="2">IPU010</strain>
    </source>
</reference>
<feature type="compositionally biased region" description="Basic and acidic residues" evidence="1">
    <location>
        <begin position="303"/>
        <end position="320"/>
    </location>
</feature>
<sequence>MNPQALHSACARARPEAYKTAHALGNYFRDFSSSQSLLGDGNDAPNASSRPSLRQRTRAAASEINSLLKNRGVSPLVHRAAPQAGGPASASRPAVIDVRSLPRGLGTRGRGAFRGRGGGQAGAASPGQPREGRSFAPGSRFTRFAGAPGSGARGSAARARGRGGGGPRGRRIAGAKGRQPDKDEPAPDAAKLGKKQDPFETLDPYEEQFDTEMRFGTPTTFQPSLTPGSLEAFAPAVPTSEAGRKAAVLQSLSVLGAADPVGTPQDLQAGSYVADLEAHGVRFFADVRSKEAARQHLQHLQRKQQDAQADKGGGEGDKEPVAVSDAEESVRKVIFEQAVLGEREKTAFATAPVGIARAWHLRAETWTKKDVDKFESKLASLVGKAGKAGQGGSGMRVKSAV</sequence>
<feature type="compositionally biased region" description="Low complexity" evidence="1">
    <location>
        <begin position="79"/>
        <end position="94"/>
    </location>
</feature>